<accession>A0A158NFK2</accession>
<evidence type="ECO:0000313" key="8">
    <source>
        <dbReference type="Proteomes" id="UP000005205"/>
    </source>
</evidence>
<feature type="binding site" evidence="5">
    <location>
        <position position="169"/>
    </location>
    <ligand>
        <name>S-adenosyl-L-methionine</name>
        <dbReference type="ChEBI" id="CHEBI:59789"/>
    </ligand>
</feature>
<feature type="domain" description="Methyltransferase type 11" evidence="6">
    <location>
        <begin position="96"/>
        <end position="196"/>
    </location>
</feature>
<dbReference type="HAMAP" id="MF_00472">
    <property type="entry name" value="UbiG"/>
    <property type="match status" value="1"/>
</dbReference>
<evidence type="ECO:0000256" key="1">
    <source>
        <dbReference type="ARBA" id="ARBA00022603"/>
    </source>
</evidence>
<dbReference type="GO" id="GO:0061542">
    <property type="term" value="F:3-demethylubiquinol 3-O-methyltransferase activity"/>
    <property type="evidence" value="ECO:0007669"/>
    <property type="project" value="UniProtKB-UniRule"/>
</dbReference>
<comment type="subcellular location">
    <subcellularLocation>
        <location evidence="5">Mitochondrion inner membrane</location>
        <topology evidence="5">Peripheral membrane protein</topology>
        <orientation evidence="5">Matrix side</orientation>
    </subcellularLocation>
</comment>
<comment type="subunit">
    <text evidence="5">Component of a multi-subunit COQ enzyme complex.</text>
</comment>
<dbReference type="KEGG" id="acep:105619399"/>
<dbReference type="InterPro" id="IPR010233">
    <property type="entry name" value="UbiG_MeTrfase"/>
</dbReference>
<sequence length="280" mass="31784">MMTINIVKCFNGSWKSIPRNKLRNIYANRIDKSTSSIDPKKIEHFSIMKNLWWNENGPVTALHSYNPYRIQFMKDRLNAGIKIQNSNLPLKGIKIVDIGCGGGIMAEGLARAGAQVTGIDVSAELISIAKEHLKLDPNISERVNYIHTTVEDFANKESENSTYDAVVASEVLEHVSDPQLFLKECVKIIKPGKSIFITTINKTLTSWLLTIAVEYIKKCVPYGTLKWNKYIAPHKVQYILKNYNCETKLINGMKFNPFTKRWSQSSSVSTLYMLHAIKQK</sequence>
<keyword evidence="5" id="KW-0460">Magnesium</keyword>
<evidence type="ECO:0000256" key="2">
    <source>
        <dbReference type="ARBA" id="ARBA00022679"/>
    </source>
</evidence>
<evidence type="ECO:0000256" key="5">
    <source>
        <dbReference type="HAMAP-Rule" id="MF_03190"/>
    </source>
</evidence>
<evidence type="ECO:0000259" key="6">
    <source>
        <dbReference type="Pfam" id="PF08241"/>
    </source>
</evidence>
<dbReference type="AlphaFoldDB" id="A0A158NFK2"/>
<keyword evidence="8" id="KW-1185">Reference proteome</keyword>
<name>A0A158NFK2_ATTCE</name>
<keyword evidence="5" id="KW-0496">Mitochondrion</keyword>
<dbReference type="GO" id="GO:0120537">
    <property type="term" value="F:3-demethylubiquinone 3-O-methyltransferase activity"/>
    <property type="evidence" value="ECO:0007669"/>
    <property type="project" value="RHEA"/>
</dbReference>
<dbReference type="InterPro" id="IPR013216">
    <property type="entry name" value="Methyltransf_11"/>
</dbReference>
<dbReference type="InterPro" id="IPR029063">
    <property type="entry name" value="SAM-dependent_MTases_sf"/>
</dbReference>
<comment type="function">
    <text evidence="5">O-methyltransferase required for two non-consecutive steps during ubiquinone biosynthesis. Catalyzes the 2 O-methylation of 3,4-dihydroxy-5-(all-trans-polyprenyl)benzoic acid into 4-hydroxy-3-methoxy-5-(all-trans-polyprenyl)benzoic acid. Also catalyzes the last step of ubiquinone biosynthesis by mediating methylation of 3-demethylubiquinone into ubiquinone. Also able to mediate the methylation of 3-demethylubiquinol into ubiquinol.</text>
</comment>
<keyword evidence="5" id="KW-0472">Membrane</keyword>
<dbReference type="STRING" id="12957.A0A158NFK2"/>
<protein>
    <recommendedName>
        <fullName evidence="5">Ubiquinone biosynthesis O-methyltransferase, mitochondrial</fullName>
    </recommendedName>
    <alternativeName>
        <fullName evidence="5">3-demethylubiquinol 3-O-methyltransferase</fullName>
        <ecNumber evidence="5">2.1.1.64</ecNumber>
    </alternativeName>
    <alternativeName>
        <fullName evidence="5">3-demethylubiquinone 3-O-methyltransferase</fullName>
        <ecNumber evidence="5">2.1.1.-</ecNumber>
    </alternativeName>
    <alternativeName>
        <fullName evidence="5">Polyprenyldihydroxybenzoate methyltransferase</fullName>
        <ecNumber evidence="5">2.1.1.114</ecNumber>
    </alternativeName>
</protein>
<gene>
    <name evidence="5" type="primary">coq3</name>
    <name evidence="7" type="synonym">105619399</name>
</gene>
<dbReference type="EC" id="2.1.1.-" evidence="5"/>
<evidence type="ECO:0000256" key="4">
    <source>
        <dbReference type="ARBA" id="ARBA00022691"/>
    </source>
</evidence>
<feature type="binding site" evidence="5">
    <location>
        <position position="69"/>
    </location>
    <ligand>
        <name>S-adenosyl-L-methionine</name>
        <dbReference type="ChEBI" id="CHEBI:59789"/>
    </ligand>
</feature>
<feature type="binding site" evidence="5">
    <location>
        <position position="120"/>
    </location>
    <ligand>
        <name>S-adenosyl-L-methionine</name>
        <dbReference type="ChEBI" id="CHEBI:59789"/>
    </ligand>
</feature>
<dbReference type="EnsemblMetazoa" id="XM_012200920.1">
    <property type="protein sequence ID" value="XP_012056310.1"/>
    <property type="gene ID" value="LOC105619399"/>
</dbReference>
<comment type="catalytic activity">
    <reaction evidence="5">
        <text>a 3,4-dihydroxy-5-(all-trans-polyprenyl)benzoate + S-adenosyl-L-methionine = a 4-hydroxy-3-methoxy-5-(all-trans-polyprenyl)benzoate + S-adenosyl-L-homocysteine + H(+)</text>
        <dbReference type="Rhea" id="RHEA:44452"/>
        <dbReference type="Rhea" id="RHEA-COMP:10930"/>
        <dbReference type="Rhea" id="RHEA-COMP:10931"/>
        <dbReference type="ChEBI" id="CHEBI:15378"/>
        <dbReference type="ChEBI" id="CHEBI:57856"/>
        <dbReference type="ChEBI" id="CHEBI:59789"/>
        <dbReference type="ChEBI" id="CHEBI:64694"/>
        <dbReference type="ChEBI" id="CHEBI:84443"/>
        <dbReference type="EC" id="2.1.1.114"/>
    </reaction>
</comment>
<dbReference type="GO" id="GO:0031314">
    <property type="term" value="C:extrinsic component of mitochondrial inner membrane"/>
    <property type="evidence" value="ECO:0007669"/>
    <property type="project" value="UniProtKB-UniRule"/>
</dbReference>
<keyword evidence="2 5" id="KW-0808">Transferase</keyword>
<dbReference type="CDD" id="cd02440">
    <property type="entry name" value="AdoMet_MTases"/>
    <property type="match status" value="1"/>
</dbReference>
<comment type="cofactor">
    <cofactor evidence="5">
        <name>Mg(2+)</name>
        <dbReference type="ChEBI" id="CHEBI:18420"/>
    </cofactor>
</comment>
<keyword evidence="5" id="KW-0999">Mitochondrion inner membrane</keyword>
<comment type="catalytic activity">
    <reaction evidence="5">
        <text>a 3-demethylubiquinol + S-adenosyl-L-methionine = a ubiquinol + S-adenosyl-L-homocysteine + H(+)</text>
        <dbReference type="Rhea" id="RHEA:44380"/>
        <dbReference type="Rhea" id="RHEA-COMP:9566"/>
        <dbReference type="Rhea" id="RHEA-COMP:10914"/>
        <dbReference type="ChEBI" id="CHEBI:15378"/>
        <dbReference type="ChEBI" id="CHEBI:17976"/>
        <dbReference type="ChEBI" id="CHEBI:57856"/>
        <dbReference type="ChEBI" id="CHEBI:59789"/>
        <dbReference type="ChEBI" id="CHEBI:84422"/>
        <dbReference type="EC" id="2.1.1.64"/>
    </reaction>
</comment>
<organism evidence="7 8">
    <name type="scientific">Atta cephalotes</name>
    <name type="common">Leafcutter ant</name>
    <dbReference type="NCBI Taxonomy" id="12957"/>
    <lineage>
        <taxon>Eukaryota</taxon>
        <taxon>Metazoa</taxon>
        <taxon>Ecdysozoa</taxon>
        <taxon>Arthropoda</taxon>
        <taxon>Hexapoda</taxon>
        <taxon>Insecta</taxon>
        <taxon>Pterygota</taxon>
        <taxon>Neoptera</taxon>
        <taxon>Endopterygota</taxon>
        <taxon>Hymenoptera</taxon>
        <taxon>Apocrita</taxon>
        <taxon>Aculeata</taxon>
        <taxon>Formicoidea</taxon>
        <taxon>Formicidae</taxon>
        <taxon>Myrmicinae</taxon>
        <taxon>Atta</taxon>
    </lineage>
</organism>
<keyword evidence="4 5" id="KW-0949">S-adenosyl-L-methionine</keyword>
<feature type="binding site" evidence="5">
    <location>
        <position position="174"/>
    </location>
    <ligand>
        <name>Mg(2+)</name>
        <dbReference type="ChEBI" id="CHEBI:18420"/>
    </ligand>
</feature>
<dbReference type="UniPathway" id="UPA00232"/>
<dbReference type="GO" id="GO:0046872">
    <property type="term" value="F:metal ion binding"/>
    <property type="evidence" value="ECO:0007669"/>
    <property type="project" value="UniProtKB-KW"/>
</dbReference>
<evidence type="ECO:0000313" key="7">
    <source>
        <dbReference type="EnsemblMetazoa" id="XP_012056310.1"/>
    </source>
</evidence>
<dbReference type="EC" id="2.1.1.64" evidence="5"/>
<dbReference type="Gene3D" id="3.40.50.150">
    <property type="entry name" value="Vaccinia Virus protein VP39"/>
    <property type="match status" value="1"/>
</dbReference>
<dbReference type="PANTHER" id="PTHR43464:SF19">
    <property type="entry name" value="UBIQUINONE BIOSYNTHESIS O-METHYLTRANSFERASE, MITOCHONDRIAL"/>
    <property type="match status" value="1"/>
</dbReference>
<dbReference type="Proteomes" id="UP000005205">
    <property type="component" value="Unassembled WGS sequence"/>
</dbReference>
<keyword evidence="1 5" id="KW-0489">Methyltransferase</keyword>
<dbReference type="GO" id="GO:0032259">
    <property type="term" value="P:methylation"/>
    <property type="evidence" value="ECO:0007669"/>
    <property type="project" value="UniProtKB-KW"/>
</dbReference>
<comment type="catalytic activity">
    <reaction evidence="5">
        <text>a 3-demethylubiquinone + S-adenosyl-L-methionine = a ubiquinone + S-adenosyl-L-homocysteine</text>
        <dbReference type="Rhea" id="RHEA:81215"/>
        <dbReference type="Rhea" id="RHEA-COMP:9565"/>
        <dbReference type="Rhea" id="RHEA-COMP:19654"/>
        <dbReference type="ChEBI" id="CHEBI:16389"/>
        <dbReference type="ChEBI" id="CHEBI:57856"/>
        <dbReference type="ChEBI" id="CHEBI:59789"/>
        <dbReference type="ChEBI" id="CHEBI:231825"/>
    </reaction>
</comment>
<keyword evidence="3 5" id="KW-0831">Ubiquinone biosynthesis</keyword>
<feature type="binding site" evidence="5">
    <location>
        <position position="173"/>
    </location>
    <ligand>
        <name>Mg(2+)</name>
        <dbReference type="ChEBI" id="CHEBI:18420"/>
    </ligand>
</feature>
<reference evidence="7" key="2">
    <citation type="submission" date="2016-04" db="UniProtKB">
        <authorList>
            <consortium name="EnsemblMetazoa"/>
        </authorList>
    </citation>
    <scope>IDENTIFICATION</scope>
</reference>
<feature type="binding site" evidence="5">
    <location>
        <position position="99"/>
    </location>
    <ligand>
        <name>S-adenosyl-L-methionine</name>
        <dbReference type="ChEBI" id="CHEBI:59789"/>
    </ligand>
</feature>
<reference evidence="8" key="1">
    <citation type="journal article" date="2011" name="PLoS Genet.">
        <title>The genome sequence of the leaf-cutter ant Atta cephalotes reveals insights into its obligate symbiotic lifestyle.</title>
        <authorList>
            <person name="Suen G."/>
            <person name="Teiling C."/>
            <person name="Li L."/>
            <person name="Holt C."/>
            <person name="Abouheif E."/>
            <person name="Bornberg-Bauer E."/>
            <person name="Bouffard P."/>
            <person name="Caldera E.J."/>
            <person name="Cash E."/>
            <person name="Cavanaugh A."/>
            <person name="Denas O."/>
            <person name="Elhaik E."/>
            <person name="Fave M.J."/>
            <person name="Gadau J."/>
            <person name="Gibson J.D."/>
            <person name="Graur D."/>
            <person name="Grubbs K.J."/>
            <person name="Hagen D.E."/>
            <person name="Harkins T.T."/>
            <person name="Helmkampf M."/>
            <person name="Hu H."/>
            <person name="Johnson B.R."/>
            <person name="Kim J."/>
            <person name="Marsh S.E."/>
            <person name="Moeller J.A."/>
            <person name="Munoz-Torres M.C."/>
            <person name="Murphy M.C."/>
            <person name="Naughton M.C."/>
            <person name="Nigam S."/>
            <person name="Overson R."/>
            <person name="Rajakumar R."/>
            <person name="Reese J.T."/>
            <person name="Scott J.J."/>
            <person name="Smith C.R."/>
            <person name="Tao S."/>
            <person name="Tsutsui N.D."/>
            <person name="Viljakainen L."/>
            <person name="Wissler L."/>
            <person name="Yandell M.D."/>
            <person name="Zimmer F."/>
            <person name="Taylor J."/>
            <person name="Slater S.C."/>
            <person name="Clifton S.W."/>
            <person name="Warren W.C."/>
            <person name="Elsik C.G."/>
            <person name="Smith C.D."/>
            <person name="Weinstock G.M."/>
            <person name="Gerardo N.M."/>
            <person name="Currie C.R."/>
        </authorList>
    </citation>
    <scope>NUCLEOTIDE SEQUENCE [LARGE SCALE GENOMIC DNA]</scope>
</reference>
<dbReference type="InParanoid" id="A0A158NFK2"/>
<dbReference type="FunCoup" id="A0A158NFK2">
    <property type="interactions" value="727"/>
</dbReference>
<dbReference type="Pfam" id="PF08241">
    <property type="entry name" value="Methyltransf_11"/>
    <property type="match status" value="1"/>
</dbReference>
<dbReference type="EMBL" id="ADTU01014540">
    <property type="status" value="NOT_ANNOTATED_CDS"/>
    <property type="molecule type" value="Genomic_DNA"/>
</dbReference>
<proteinExistence type="inferred from homology"/>
<dbReference type="OrthoDB" id="3265906at2759"/>
<keyword evidence="5" id="KW-0479">Metal-binding</keyword>
<feature type="binding site" evidence="5">
    <location>
        <position position="170"/>
    </location>
    <ligand>
        <name>Mg(2+)</name>
        <dbReference type="ChEBI" id="CHEBI:18420"/>
    </ligand>
</feature>
<evidence type="ECO:0000256" key="3">
    <source>
        <dbReference type="ARBA" id="ARBA00022688"/>
    </source>
</evidence>
<dbReference type="GO" id="GO:0010420">
    <property type="term" value="F:polyprenyldihydroxybenzoate methyltransferase activity"/>
    <property type="evidence" value="ECO:0007669"/>
    <property type="project" value="UniProtKB-UniRule"/>
</dbReference>
<dbReference type="SUPFAM" id="SSF53335">
    <property type="entry name" value="S-adenosyl-L-methionine-dependent methyltransferases"/>
    <property type="match status" value="1"/>
</dbReference>
<dbReference type="EC" id="2.1.1.114" evidence="5"/>
<dbReference type="NCBIfam" id="TIGR01983">
    <property type="entry name" value="UbiG"/>
    <property type="match status" value="1"/>
</dbReference>
<comment type="similarity">
    <text evidence="5">Belongs to the class I-like SAM-binding methyltransferase superfamily. UbiG/COQ3 family.</text>
</comment>
<comment type="pathway">
    <text evidence="5">Cofactor biosynthesis; ubiquinone biosynthesis.</text>
</comment>
<dbReference type="PANTHER" id="PTHR43464">
    <property type="entry name" value="METHYLTRANSFERASE"/>
    <property type="match status" value="1"/>
</dbReference>